<dbReference type="PANTHER" id="PTHR11487">
    <property type="entry name" value="THIOESTERASE"/>
    <property type="match status" value="1"/>
</dbReference>
<dbReference type="GO" id="GO:0008610">
    <property type="term" value="P:lipid biosynthetic process"/>
    <property type="evidence" value="ECO:0007669"/>
    <property type="project" value="TreeGrafter"/>
</dbReference>
<dbReference type="AlphaFoldDB" id="A0A2S1T0P8"/>
<dbReference type="SMART" id="SM00824">
    <property type="entry name" value="PKS_TE"/>
    <property type="match status" value="1"/>
</dbReference>
<dbReference type="InterPro" id="IPR020802">
    <property type="entry name" value="TesA-like"/>
</dbReference>
<gene>
    <name evidence="4" type="ORF">DDW44_28160</name>
</gene>
<dbReference type="InterPro" id="IPR012223">
    <property type="entry name" value="TEII"/>
</dbReference>
<dbReference type="KEGG" id="stir:DDW44_28160"/>
<accession>A0A2S1T0P8</accession>
<keyword evidence="5" id="KW-1185">Reference proteome</keyword>
<name>A0A2S1T0P8_9ACTN</name>
<dbReference type="InterPro" id="IPR029058">
    <property type="entry name" value="AB_hydrolase_fold"/>
</dbReference>
<dbReference type="EMBL" id="CP029188">
    <property type="protein sequence ID" value="AWI32243.1"/>
    <property type="molecule type" value="Genomic_DNA"/>
</dbReference>
<organism evidence="4 5">
    <name type="scientific">Streptomyces tirandamycinicus</name>
    <dbReference type="NCBI Taxonomy" id="2174846"/>
    <lineage>
        <taxon>Bacteria</taxon>
        <taxon>Bacillati</taxon>
        <taxon>Actinomycetota</taxon>
        <taxon>Actinomycetes</taxon>
        <taxon>Kitasatosporales</taxon>
        <taxon>Streptomycetaceae</taxon>
        <taxon>Streptomyces</taxon>
    </lineage>
</organism>
<sequence>MTPTRTAPVESPWIRRYQPAPADGVTLVCFPHAGGSATSFHALSRALAGRLDVVAVQYPGRQDRHREPAFEDLDELADAAFNAVVEAVGTDRPLALFGHSMGASVAFEVAARLEQRAGVTPVSLFVSGRRAPSRHRSEDLHRKGDDALLREIRALDGTAQAALDDEDIVRMFLPSLRADYKAIERYRSAPGAAVGCPVVALTGDNDPKTTVEEARAWQEHTTGPFDLRVFGGGHFYVSEQTDAVAEVLATRLGVAGVG</sequence>
<dbReference type="GO" id="GO:0016787">
    <property type="term" value="F:hydrolase activity"/>
    <property type="evidence" value="ECO:0007669"/>
    <property type="project" value="UniProtKB-KW"/>
</dbReference>
<evidence type="ECO:0000259" key="3">
    <source>
        <dbReference type="SMART" id="SM00824"/>
    </source>
</evidence>
<dbReference type="SUPFAM" id="SSF53474">
    <property type="entry name" value="alpha/beta-Hydrolases"/>
    <property type="match status" value="1"/>
</dbReference>
<keyword evidence="2" id="KW-0378">Hydrolase</keyword>
<dbReference type="OrthoDB" id="8480037at2"/>
<dbReference type="Gene3D" id="3.40.50.1820">
    <property type="entry name" value="alpha/beta hydrolase"/>
    <property type="match status" value="1"/>
</dbReference>
<dbReference type="RefSeq" id="WP_108908232.1">
    <property type="nucleotide sequence ID" value="NZ_CP029188.1"/>
</dbReference>
<evidence type="ECO:0000256" key="2">
    <source>
        <dbReference type="ARBA" id="ARBA00022801"/>
    </source>
</evidence>
<proteinExistence type="inferred from homology"/>
<comment type="similarity">
    <text evidence="1">Belongs to the thioesterase family.</text>
</comment>
<reference evidence="4 5" key="1">
    <citation type="submission" date="2018-05" db="EMBL/GenBank/DDBJ databases">
        <title>Complete genome sequence of sponge-derived Streptomyces sp. HNM0039.</title>
        <authorList>
            <person name="Huang X."/>
            <person name="Zhou S."/>
        </authorList>
    </citation>
    <scope>NUCLEOTIDE SEQUENCE [LARGE SCALE GENOMIC DNA]</scope>
    <source>
        <strain evidence="4 5">HNM0039</strain>
    </source>
</reference>
<evidence type="ECO:0000256" key="1">
    <source>
        <dbReference type="ARBA" id="ARBA00007169"/>
    </source>
</evidence>
<dbReference type="InterPro" id="IPR001031">
    <property type="entry name" value="Thioesterase"/>
</dbReference>
<protein>
    <submittedName>
        <fullName evidence="4">Thioesterase</fullName>
    </submittedName>
</protein>
<dbReference type="Proteomes" id="UP000244900">
    <property type="component" value="Chromosome"/>
</dbReference>
<dbReference type="Pfam" id="PF00975">
    <property type="entry name" value="Thioesterase"/>
    <property type="match status" value="1"/>
</dbReference>
<evidence type="ECO:0000313" key="4">
    <source>
        <dbReference type="EMBL" id="AWI32243.1"/>
    </source>
</evidence>
<evidence type="ECO:0000313" key="5">
    <source>
        <dbReference type="Proteomes" id="UP000244900"/>
    </source>
</evidence>
<dbReference type="PANTHER" id="PTHR11487:SF0">
    <property type="entry name" value="S-ACYL FATTY ACID SYNTHASE THIOESTERASE, MEDIUM CHAIN"/>
    <property type="match status" value="1"/>
</dbReference>
<feature type="domain" description="Thioesterase TesA-like" evidence="3">
    <location>
        <begin position="28"/>
        <end position="252"/>
    </location>
</feature>